<dbReference type="EMBL" id="WOSW01000001">
    <property type="protein sequence ID" value="NHO31233.1"/>
    <property type="molecule type" value="Genomic_DNA"/>
</dbReference>
<keyword evidence="4" id="KW-1185">Reference proteome</keyword>
<evidence type="ECO:0000256" key="2">
    <source>
        <dbReference type="SAM" id="Phobius"/>
    </source>
</evidence>
<feature type="transmembrane region" description="Helical" evidence="2">
    <location>
        <begin position="63"/>
        <end position="84"/>
    </location>
</feature>
<evidence type="ECO:0000313" key="4">
    <source>
        <dbReference type="Proteomes" id="UP000615326"/>
    </source>
</evidence>
<keyword evidence="2" id="KW-0812">Transmembrane</keyword>
<organism evidence="3 4">
    <name type="scientific">Acetobacter fallax</name>
    <dbReference type="NCBI Taxonomy" id="1737473"/>
    <lineage>
        <taxon>Bacteria</taxon>
        <taxon>Pseudomonadati</taxon>
        <taxon>Pseudomonadota</taxon>
        <taxon>Alphaproteobacteria</taxon>
        <taxon>Acetobacterales</taxon>
        <taxon>Acetobacteraceae</taxon>
        <taxon>Acetobacter</taxon>
    </lineage>
</organism>
<feature type="region of interest" description="Disordered" evidence="1">
    <location>
        <begin position="1"/>
        <end position="21"/>
    </location>
</feature>
<keyword evidence="2" id="KW-0472">Membrane</keyword>
<protein>
    <submittedName>
        <fullName evidence="3">Uncharacterized protein</fullName>
    </submittedName>
</protein>
<proteinExistence type="predicted"/>
<dbReference type="Proteomes" id="UP000615326">
    <property type="component" value="Unassembled WGS sequence"/>
</dbReference>
<feature type="transmembrane region" description="Helical" evidence="2">
    <location>
        <begin position="91"/>
        <end position="111"/>
    </location>
</feature>
<feature type="compositionally biased region" description="Polar residues" evidence="1">
    <location>
        <begin position="8"/>
        <end position="21"/>
    </location>
</feature>
<keyword evidence="2" id="KW-1133">Transmembrane helix</keyword>
<gene>
    <name evidence="3" type="ORF">GOB84_01410</name>
</gene>
<name>A0ABX0K7Q2_9PROT</name>
<reference evidence="3 4" key="1">
    <citation type="journal article" date="2020" name="Int. J. Syst. Evol. Microbiol.">
        <title>Novel acetic acid bacteria from cider fermentations: Acetobacter conturbans sp. nov. and Acetobacter fallax sp. nov.</title>
        <authorList>
            <person name="Sombolestani A.S."/>
            <person name="Cleenwerck I."/>
            <person name="Cnockaert M."/>
            <person name="Borremans W."/>
            <person name="Wieme A.D."/>
            <person name="De Vuyst L."/>
            <person name="Vandamme P."/>
        </authorList>
    </citation>
    <scope>NUCLEOTIDE SEQUENCE [LARGE SCALE GENOMIC DNA]</scope>
    <source>
        <strain evidence="3 4">LMG 1637</strain>
    </source>
</reference>
<sequence length="114" mass="12004">MLRMDCNNVKSENGVQPATGASSAPDFRFLLRFLNCAAPVFPAVLAIMVLVPAILHISHFDALFVAQAEAVAIVPLIVLIVFGAQTLPRGLLAGFSAVFAAIILVLPYLAFGAP</sequence>
<comment type="caution">
    <text evidence="3">The sequence shown here is derived from an EMBL/GenBank/DDBJ whole genome shotgun (WGS) entry which is preliminary data.</text>
</comment>
<evidence type="ECO:0000313" key="3">
    <source>
        <dbReference type="EMBL" id="NHO31233.1"/>
    </source>
</evidence>
<accession>A0ABX0K7Q2</accession>
<feature type="transmembrane region" description="Helical" evidence="2">
    <location>
        <begin position="33"/>
        <end position="57"/>
    </location>
</feature>
<evidence type="ECO:0000256" key="1">
    <source>
        <dbReference type="SAM" id="MobiDB-lite"/>
    </source>
</evidence>